<feature type="region of interest" description="Disordered" evidence="1">
    <location>
        <begin position="42"/>
        <end position="66"/>
    </location>
</feature>
<dbReference type="InterPro" id="IPR050782">
    <property type="entry name" value="PP1_regulatory_subunit_3"/>
</dbReference>
<dbReference type="CDD" id="cd22255">
    <property type="entry name" value="PBD_PPP1R3A"/>
    <property type="match status" value="1"/>
</dbReference>
<dbReference type="OMA" id="VTDCFSF"/>
<dbReference type="InParanoid" id="A0A671U1W2"/>
<dbReference type="GO" id="GO:0008157">
    <property type="term" value="F:protein phosphatase 1 binding"/>
    <property type="evidence" value="ECO:0007669"/>
    <property type="project" value="TreeGrafter"/>
</dbReference>
<name>A0A671U1W2_SPAAU</name>
<dbReference type="Gene3D" id="2.60.40.2440">
    <property type="entry name" value="Carbohydrate binding type-21 domain"/>
    <property type="match status" value="1"/>
</dbReference>
<dbReference type="Ensembl" id="ENSSAUT00010008905.1">
    <property type="protein sequence ID" value="ENSSAUP00010008321.1"/>
    <property type="gene ID" value="ENSSAUG00010004149.1"/>
</dbReference>
<dbReference type="InterPro" id="IPR038175">
    <property type="entry name" value="CBM21_dom_sf"/>
</dbReference>
<dbReference type="GO" id="GO:0000164">
    <property type="term" value="C:protein phosphatase type 1 complex"/>
    <property type="evidence" value="ECO:0007669"/>
    <property type="project" value="TreeGrafter"/>
</dbReference>
<evidence type="ECO:0000256" key="1">
    <source>
        <dbReference type="SAM" id="MobiDB-lite"/>
    </source>
</evidence>
<dbReference type="PANTHER" id="PTHR12307:SF2">
    <property type="entry name" value="PROTEIN PHOSPHATASE 1 REGULATORY SUBUNIT 3A"/>
    <property type="match status" value="1"/>
</dbReference>
<dbReference type="Proteomes" id="UP000472265">
    <property type="component" value="Chromosome 8"/>
</dbReference>
<dbReference type="Pfam" id="PF03370">
    <property type="entry name" value="CBM_21"/>
    <property type="match status" value="1"/>
</dbReference>
<dbReference type="PANTHER" id="PTHR12307">
    <property type="entry name" value="PROTEIN PHOSPHATASE 1 REGULATORY SUBUNIT"/>
    <property type="match status" value="1"/>
</dbReference>
<dbReference type="GO" id="GO:2001069">
    <property type="term" value="F:glycogen binding"/>
    <property type="evidence" value="ECO:0007669"/>
    <property type="project" value="TreeGrafter"/>
</dbReference>
<keyword evidence="4" id="KW-1185">Reference proteome</keyword>
<evidence type="ECO:0000313" key="3">
    <source>
        <dbReference type="Ensembl" id="ENSSAUP00010008321.1"/>
    </source>
</evidence>
<reference evidence="3" key="2">
    <citation type="submission" date="2025-08" db="UniProtKB">
        <authorList>
            <consortium name="Ensembl"/>
        </authorList>
    </citation>
    <scope>IDENTIFICATION</scope>
</reference>
<evidence type="ECO:0000259" key="2">
    <source>
        <dbReference type="PROSITE" id="PS51159"/>
    </source>
</evidence>
<organism evidence="3 4">
    <name type="scientific">Sparus aurata</name>
    <name type="common">Gilthead sea bream</name>
    <dbReference type="NCBI Taxonomy" id="8175"/>
    <lineage>
        <taxon>Eukaryota</taxon>
        <taxon>Metazoa</taxon>
        <taxon>Chordata</taxon>
        <taxon>Craniata</taxon>
        <taxon>Vertebrata</taxon>
        <taxon>Euteleostomi</taxon>
        <taxon>Actinopterygii</taxon>
        <taxon>Neopterygii</taxon>
        <taxon>Teleostei</taxon>
        <taxon>Neoteleostei</taxon>
        <taxon>Acanthomorphata</taxon>
        <taxon>Eupercaria</taxon>
        <taxon>Spariformes</taxon>
        <taxon>Sparidae</taxon>
        <taxon>Sparus</taxon>
    </lineage>
</organism>
<reference evidence="3" key="3">
    <citation type="submission" date="2025-09" db="UniProtKB">
        <authorList>
            <consortium name="Ensembl"/>
        </authorList>
    </citation>
    <scope>IDENTIFICATION</scope>
</reference>
<dbReference type="GeneTree" id="ENSGT00940000157682"/>
<accession>A0A671U1W2</accession>
<evidence type="ECO:0000313" key="4">
    <source>
        <dbReference type="Proteomes" id="UP000472265"/>
    </source>
</evidence>
<reference evidence="3" key="1">
    <citation type="submission" date="2021-04" db="EMBL/GenBank/DDBJ databases">
        <authorList>
            <consortium name="Wellcome Sanger Institute Data Sharing"/>
        </authorList>
    </citation>
    <scope>NUCLEOTIDE SEQUENCE [LARGE SCALE GENOMIC DNA]</scope>
</reference>
<proteinExistence type="predicted"/>
<dbReference type="AlphaFoldDB" id="A0A671U1W2"/>
<protein>
    <recommendedName>
        <fullName evidence="2">CBM21 domain-containing protein</fullName>
    </recommendedName>
</protein>
<dbReference type="GO" id="GO:0005979">
    <property type="term" value="P:regulation of glycogen biosynthetic process"/>
    <property type="evidence" value="ECO:0007669"/>
    <property type="project" value="TreeGrafter"/>
</dbReference>
<sequence length="264" mass="29846">MESVGQPRFLGACSLLGVPVLSTPDLDVDDEDGEVVIGIRPKCSPLPRRRSSVSDEDWEPEPTLSGSRRVSFADAKGLSLVQVKEFDCWDVPKLPGYDSTESEGKDAEEYFLSPLNFSLTLSTEELFIKVREQKMELESIRLLPGTTILKGMIRVLNISFDKTVYIRTTLDSWSTHFDLLAEYIPGSSDSLTDCFSFKLTLVPPFGEQGARVDFCLRYETPVGTFWANNNNKNYVLFCHQRVKERKEKTQLENANRKSCLKAVR</sequence>
<dbReference type="InterPro" id="IPR005036">
    <property type="entry name" value="CBM21_dom"/>
</dbReference>
<feature type="domain" description="CBM21" evidence="2">
    <location>
        <begin position="129"/>
        <end position="237"/>
    </location>
</feature>
<dbReference type="PROSITE" id="PS51159">
    <property type="entry name" value="CBM21"/>
    <property type="match status" value="1"/>
</dbReference>